<dbReference type="RefSeq" id="WP_200805075.1">
    <property type="nucleotide sequence ID" value="NZ_FUXX01000090.1"/>
</dbReference>
<dbReference type="Proteomes" id="UP000242432">
    <property type="component" value="Unassembled WGS sequence"/>
</dbReference>
<keyword evidence="3" id="KW-1185">Reference proteome</keyword>
<dbReference type="Gene3D" id="3.40.250.10">
    <property type="entry name" value="Rhodanese-like domain"/>
    <property type="match status" value="1"/>
</dbReference>
<dbReference type="PANTHER" id="PTHR43031:SF16">
    <property type="entry name" value="OXIDOREDUCTASE"/>
    <property type="match status" value="1"/>
</dbReference>
<name>A0A1T4W1R6_9GAMM</name>
<evidence type="ECO:0000259" key="1">
    <source>
        <dbReference type="PROSITE" id="PS50206"/>
    </source>
</evidence>
<dbReference type="PANTHER" id="PTHR43031">
    <property type="entry name" value="FAD-DEPENDENT OXIDOREDUCTASE"/>
    <property type="match status" value="1"/>
</dbReference>
<dbReference type="SUPFAM" id="SSF52821">
    <property type="entry name" value="Rhodanese/Cell cycle control phosphatase"/>
    <property type="match status" value="1"/>
</dbReference>
<dbReference type="InterPro" id="IPR001763">
    <property type="entry name" value="Rhodanese-like_dom"/>
</dbReference>
<protein>
    <submittedName>
        <fullName evidence="2">Rhodanese-related sulfurtransferase</fullName>
    </submittedName>
</protein>
<dbReference type="AlphaFoldDB" id="A0A1T4W1R6"/>
<dbReference type="InterPro" id="IPR036873">
    <property type="entry name" value="Rhodanese-like_dom_sf"/>
</dbReference>
<dbReference type="PROSITE" id="PS00380">
    <property type="entry name" value="RHODANESE_1"/>
    <property type="match status" value="1"/>
</dbReference>
<gene>
    <name evidence="2" type="ORF">SAMN02745213_02389</name>
</gene>
<keyword evidence="2" id="KW-0808">Transferase</keyword>
<accession>A0A1T4W1R6</accession>
<organism evidence="2 3">
    <name type="scientific">Succinivibrio dextrinosolvens DSM 3072</name>
    <dbReference type="NCBI Taxonomy" id="1123324"/>
    <lineage>
        <taxon>Bacteria</taxon>
        <taxon>Pseudomonadati</taxon>
        <taxon>Pseudomonadota</taxon>
        <taxon>Gammaproteobacteria</taxon>
        <taxon>Aeromonadales</taxon>
        <taxon>Succinivibrionaceae</taxon>
        <taxon>Succinivibrio</taxon>
    </lineage>
</organism>
<dbReference type="PROSITE" id="PS50206">
    <property type="entry name" value="RHODANESE_3"/>
    <property type="match status" value="1"/>
</dbReference>
<dbReference type="InterPro" id="IPR050229">
    <property type="entry name" value="GlpE_sulfurtransferase"/>
</dbReference>
<sequence>MNTYTQITQDEAMQMMTKNDGHIILDVRRPDEYSIGHIPGAVLIPNETIGTTPPEELKDFDQIILVYCRSGNRSKQAASKLAAMGYSHIYEFGGINTWTGEITQD</sequence>
<evidence type="ECO:0000313" key="3">
    <source>
        <dbReference type="Proteomes" id="UP000242432"/>
    </source>
</evidence>
<feature type="domain" description="Rhodanese" evidence="1">
    <location>
        <begin position="18"/>
        <end position="103"/>
    </location>
</feature>
<dbReference type="SMART" id="SM00450">
    <property type="entry name" value="RHOD"/>
    <property type="match status" value="1"/>
</dbReference>
<dbReference type="STRING" id="83771.SAMN02910357_01229"/>
<dbReference type="EMBL" id="FUXX01000090">
    <property type="protein sequence ID" value="SKA71183.1"/>
    <property type="molecule type" value="Genomic_DNA"/>
</dbReference>
<dbReference type="Pfam" id="PF00581">
    <property type="entry name" value="Rhodanese"/>
    <property type="match status" value="1"/>
</dbReference>
<dbReference type="CDD" id="cd00158">
    <property type="entry name" value="RHOD"/>
    <property type="match status" value="1"/>
</dbReference>
<proteinExistence type="predicted"/>
<evidence type="ECO:0000313" key="2">
    <source>
        <dbReference type="EMBL" id="SKA71183.1"/>
    </source>
</evidence>
<reference evidence="3" key="1">
    <citation type="submission" date="2017-02" db="EMBL/GenBank/DDBJ databases">
        <authorList>
            <person name="Varghese N."/>
            <person name="Submissions S."/>
        </authorList>
    </citation>
    <scope>NUCLEOTIDE SEQUENCE [LARGE SCALE GENOMIC DNA]</scope>
    <source>
        <strain evidence="3">DSM 3072</strain>
    </source>
</reference>
<dbReference type="InterPro" id="IPR001307">
    <property type="entry name" value="Thiosulphate_STrfase_CS"/>
</dbReference>
<dbReference type="GO" id="GO:0004792">
    <property type="term" value="F:thiosulfate-cyanide sulfurtransferase activity"/>
    <property type="evidence" value="ECO:0007669"/>
    <property type="project" value="InterPro"/>
</dbReference>